<organism evidence="3 4">
    <name type="scientific">Nocardioides simplex</name>
    <name type="common">Arthrobacter simplex</name>
    <dbReference type="NCBI Taxonomy" id="2045"/>
    <lineage>
        <taxon>Bacteria</taxon>
        <taxon>Bacillati</taxon>
        <taxon>Actinomycetota</taxon>
        <taxon>Actinomycetes</taxon>
        <taxon>Propionibacteriales</taxon>
        <taxon>Nocardioidaceae</taxon>
        <taxon>Pimelobacter</taxon>
    </lineage>
</organism>
<feature type="compositionally biased region" description="Basic residues" evidence="1">
    <location>
        <begin position="18"/>
        <end position="28"/>
    </location>
</feature>
<dbReference type="InterPro" id="IPR009061">
    <property type="entry name" value="DNA-bd_dom_put_sf"/>
</dbReference>
<accession>A0A7J5DZF9</accession>
<dbReference type="RefSeq" id="WP_151578608.1">
    <property type="nucleotide sequence ID" value="NZ_CP096276.1"/>
</dbReference>
<evidence type="ECO:0000256" key="1">
    <source>
        <dbReference type="SAM" id="MobiDB-lite"/>
    </source>
</evidence>
<evidence type="ECO:0000313" key="3">
    <source>
        <dbReference type="EMBL" id="KAB2811054.1"/>
    </source>
</evidence>
<dbReference type="EMBL" id="WBVM01000001">
    <property type="protein sequence ID" value="KAB2811054.1"/>
    <property type="molecule type" value="Genomic_DNA"/>
</dbReference>
<name>A0A7J5DZF9_NOCSI</name>
<reference evidence="3 4" key="1">
    <citation type="submission" date="2019-09" db="EMBL/GenBank/DDBJ databases">
        <title>Pimelobacter sp. isolated from Paulinella.</title>
        <authorList>
            <person name="Jeong S.E."/>
        </authorList>
    </citation>
    <scope>NUCLEOTIDE SEQUENCE [LARGE SCALE GENOMIC DNA]</scope>
    <source>
        <strain evidence="3 4">Pch-N</strain>
    </source>
</reference>
<dbReference type="Pfam" id="PF12728">
    <property type="entry name" value="HTH_17"/>
    <property type="match status" value="1"/>
</dbReference>
<protein>
    <submittedName>
        <fullName evidence="3">Helix-turn-helix domain-containing protein</fullName>
    </submittedName>
</protein>
<feature type="domain" description="Helix-turn-helix" evidence="2">
    <location>
        <begin position="39"/>
        <end position="83"/>
    </location>
</feature>
<dbReference type="AlphaFoldDB" id="A0A7J5DZF9"/>
<feature type="region of interest" description="Disordered" evidence="1">
    <location>
        <begin position="1"/>
        <end position="28"/>
    </location>
</feature>
<dbReference type="InterPro" id="IPR041657">
    <property type="entry name" value="HTH_17"/>
</dbReference>
<sequence length="91" mass="10161">MMATNSNVPAAEAGIFGPRRRGTARGRSPRLVDAQELWDIDDVASYLGVTKQTIYSWRTTGYGPAGFRVGKHLRWRAATVINWTVQLEENP</sequence>
<dbReference type="Gene3D" id="1.10.238.160">
    <property type="match status" value="1"/>
</dbReference>
<proteinExistence type="predicted"/>
<dbReference type="SUPFAM" id="SSF46955">
    <property type="entry name" value="Putative DNA-binding domain"/>
    <property type="match status" value="1"/>
</dbReference>
<evidence type="ECO:0000259" key="2">
    <source>
        <dbReference type="Pfam" id="PF12728"/>
    </source>
</evidence>
<dbReference type="Proteomes" id="UP000449906">
    <property type="component" value="Unassembled WGS sequence"/>
</dbReference>
<evidence type="ECO:0000313" key="4">
    <source>
        <dbReference type="Proteomes" id="UP000449906"/>
    </source>
</evidence>
<gene>
    <name evidence="3" type="ORF">F9L07_03745</name>
</gene>
<comment type="caution">
    <text evidence="3">The sequence shown here is derived from an EMBL/GenBank/DDBJ whole genome shotgun (WGS) entry which is preliminary data.</text>
</comment>